<feature type="compositionally biased region" description="Low complexity" evidence="1">
    <location>
        <begin position="18"/>
        <end position="32"/>
    </location>
</feature>
<feature type="compositionally biased region" description="Pro residues" evidence="1">
    <location>
        <begin position="736"/>
        <end position="750"/>
    </location>
</feature>
<gene>
    <name evidence="4" type="ORF">HNR73_002550</name>
</gene>
<evidence type="ECO:0000256" key="1">
    <source>
        <dbReference type="SAM" id="MobiDB-lite"/>
    </source>
</evidence>
<evidence type="ECO:0000256" key="2">
    <source>
        <dbReference type="SAM" id="Phobius"/>
    </source>
</evidence>
<comment type="caution">
    <text evidence="4">The sequence shown here is derived from an EMBL/GenBank/DDBJ whole genome shotgun (WGS) entry which is preliminary data.</text>
</comment>
<reference evidence="4 5" key="1">
    <citation type="submission" date="2020-08" db="EMBL/GenBank/DDBJ databases">
        <title>Genomic Encyclopedia of Type Strains, Phase IV (KMG-IV): sequencing the most valuable type-strain genomes for metagenomic binning, comparative biology and taxonomic classification.</title>
        <authorList>
            <person name="Goeker M."/>
        </authorList>
    </citation>
    <scope>NUCLEOTIDE SEQUENCE [LARGE SCALE GENOMIC DNA]</scope>
    <source>
        <strain evidence="4 5">YIM 65646</strain>
    </source>
</reference>
<dbReference type="AlphaFoldDB" id="A0A841FEK1"/>
<sequence>MVESQNVPTAKGGGPFGSSSLAPESEAEAAFEPRLADPGRSRAVLIDGDSPHVPGIEISELALALMDGAVWGLSASDCRIHSVTERAKMLAQLRQSARDATEAFVVCFKGPAVPHEGRDVDLRLDASDTSAESMLPLIDLLNTVASSSASLRLLILDCGLSADLRGLGGPVQVLVRHRSANTGLSAAVVSVLSGGVRGGPELLTVDEIAGAVRSVAAHRGDGPSRLALARNRAFGLPSAPPPPSHHVPWQHDTPASRDLLQREALARILGKRLRQVTTEAPGVSFLAHLDGQWGTGKSTLLNLLAEDLGEDFVVVGFNAWRHSRVEPTWYPLLTAVRDTVVDSRPWYHFRLLRLRETLMRIRYAGASWALPMAATSVAITAGVLALSANWDPVRSGAILSVAGPALAVAGLVWGASRVAARLFLWDSARGARIFEQSHKDPMGEVAHHFAWLLRHARRPVVIFIDDLDRCDRATVVETLEVVQNLIRESPGAEPGDAASFVVSADGAWLRCAFEGHFEDFKAAIDEPGRPLGYLFQDKLFQLSVPLRFLPGEQQSSYMASLLTLGRATAPGEDADAARRIASARSEAEVVEVLREVPADVRVRVAAQAAVKMADPDILRSTEHALLKFAPLLQPNPRGIKRFLNTYTVLRTLRTLEAVPVDLDTLAAWAMIRSRWPQLADELEARPELLDELAAGGGGDAATVELRALLAALPVPLTGREVRACCGNRPALDDAEPPVPPSGDIAPPPSR</sequence>
<evidence type="ECO:0000313" key="4">
    <source>
        <dbReference type="EMBL" id="MBB6034696.1"/>
    </source>
</evidence>
<feature type="region of interest" description="Disordered" evidence="1">
    <location>
        <begin position="1"/>
        <end position="34"/>
    </location>
</feature>
<dbReference type="InterPro" id="IPR011646">
    <property type="entry name" value="KAP_P-loop"/>
</dbReference>
<dbReference type="InterPro" id="IPR027417">
    <property type="entry name" value="P-loop_NTPase"/>
</dbReference>
<protein>
    <recommendedName>
        <fullName evidence="3">KAP NTPase domain-containing protein</fullName>
    </recommendedName>
</protein>
<feature type="region of interest" description="Disordered" evidence="1">
    <location>
        <begin position="727"/>
        <end position="750"/>
    </location>
</feature>
<evidence type="ECO:0000259" key="3">
    <source>
        <dbReference type="Pfam" id="PF07693"/>
    </source>
</evidence>
<keyword evidence="2" id="KW-0472">Membrane</keyword>
<keyword evidence="2" id="KW-0812">Transmembrane</keyword>
<dbReference type="RefSeq" id="WP_184787566.1">
    <property type="nucleotide sequence ID" value="NZ_BONT01000068.1"/>
</dbReference>
<name>A0A841FEK1_9ACTN</name>
<feature type="transmembrane region" description="Helical" evidence="2">
    <location>
        <begin position="363"/>
        <end position="385"/>
    </location>
</feature>
<dbReference type="InterPro" id="IPR052754">
    <property type="entry name" value="NTPase_KAP_P-loop"/>
</dbReference>
<feature type="transmembrane region" description="Helical" evidence="2">
    <location>
        <begin position="397"/>
        <end position="415"/>
    </location>
</feature>
<organism evidence="4 5">
    <name type="scientific">Phytomonospora endophytica</name>
    <dbReference type="NCBI Taxonomy" id="714109"/>
    <lineage>
        <taxon>Bacteria</taxon>
        <taxon>Bacillati</taxon>
        <taxon>Actinomycetota</taxon>
        <taxon>Actinomycetes</taxon>
        <taxon>Micromonosporales</taxon>
        <taxon>Micromonosporaceae</taxon>
        <taxon>Phytomonospora</taxon>
    </lineage>
</organism>
<dbReference type="Gene3D" id="3.40.50.300">
    <property type="entry name" value="P-loop containing nucleotide triphosphate hydrolases"/>
    <property type="match status" value="1"/>
</dbReference>
<dbReference type="EMBL" id="JACHGT010000005">
    <property type="protein sequence ID" value="MBB6034696.1"/>
    <property type="molecule type" value="Genomic_DNA"/>
</dbReference>
<dbReference type="SUPFAM" id="SSF52540">
    <property type="entry name" value="P-loop containing nucleoside triphosphate hydrolases"/>
    <property type="match status" value="1"/>
</dbReference>
<dbReference type="PANTHER" id="PTHR22674:SF6">
    <property type="entry name" value="NTPASE KAP FAMILY P-LOOP DOMAIN-CONTAINING PROTEIN 1"/>
    <property type="match status" value="1"/>
</dbReference>
<evidence type="ECO:0000313" key="5">
    <source>
        <dbReference type="Proteomes" id="UP000548476"/>
    </source>
</evidence>
<proteinExistence type="predicted"/>
<accession>A0A841FEK1</accession>
<dbReference type="Proteomes" id="UP000548476">
    <property type="component" value="Unassembled WGS sequence"/>
</dbReference>
<keyword evidence="5" id="KW-1185">Reference proteome</keyword>
<keyword evidence="2" id="KW-1133">Transmembrane helix</keyword>
<dbReference type="Pfam" id="PF07693">
    <property type="entry name" value="KAP_NTPase"/>
    <property type="match status" value="1"/>
</dbReference>
<dbReference type="PANTHER" id="PTHR22674">
    <property type="entry name" value="NTPASE, KAP FAMILY P-LOOP DOMAIN-CONTAINING 1"/>
    <property type="match status" value="1"/>
</dbReference>
<feature type="domain" description="KAP NTPase" evidence="3">
    <location>
        <begin position="282"/>
        <end position="651"/>
    </location>
</feature>